<dbReference type="AlphaFoldDB" id="A0A3M3KSN9"/>
<organism evidence="1 2">
    <name type="scientific">Pseudomonas cannabina</name>
    <dbReference type="NCBI Taxonomy" id="86840"/>
    <lineage>
        <taxon>Bacteria</taxon>
        <taxon>Pseudomonadati</taxon>
        <taxon>Pseudomonadota</taxon>
        <taxon>Gammaproteobacteria</taxon>
        <taxon>Pseudomonadales</taxon>
        <taxon>Pseudomonadaceae</taxon>
        <taxon>Pseudomonas</taxon>
    </lineage>
</organism>
<evidence type="ECO:0000313" key="2">
    <source>
        <dbReference type="Proteomes" id="UP000281372"/>
    </source>
</evidence>
<protein>
    <submittedName>
        <fullName evidence="1">Uncharacterized protein</fullName>
    </submittedName>
</protein>
<proteinExistence type="predicted"/>
<dbReference type="EMBL" id="RBOW01000656">
    <property type="protein sequence ID" value="RMN26030.1"/>
    <property type="molecule type" value="Genomic_DNA"/>
</dbReference>
<reference evidence="1 2" key="1">
    <citation type="submission" date="2018-08" db="EMBL/GenBank/DDBJ databases">
        <title>Recombination of ecologically and evolutionarily significant loci maintains genetic cohesion in the Pseudomonas syringae species complex.</title>
        <authorList>
            <person name="Dillon M."/>
            <person name="Thakur S."/>
            <person name="Almeida R.N.D."/>
            <person name="Weir B.S."/>
            <person name="Guttman D.S."/>
        </authorList>
    </citation>
    <scope>NUCLEOTIDE SEQUENCE [LARGE SCALE GENOMIC DNA]</scope>
    <source>
        <strain evidence="1 2">ICMP 2821</strain>
    </source>
</reference>
<name>A0A3M3KSN9_PSECA</name>
<gene>
    <name evidence="1" type="ORF">ALQ64_101482</name>
</gene>
<evidence type="ECO:0000313" key="1">
    <source>
        <dbReference type="EMBL" id="RMN26030.1"/>
    </source>
</evidence>
<comment type="caution">
    <text evidence="1">The sequence shown here is derived from an EMBL/GenBank/DDBJ whole genome shotgun (WGS) entry which is preliminary data.</text>
</comment>
<dbReference type="Proteomes" id="UP000281372">
    <property type="component" value="Unassembled WGS sequence"/>
</dbReference>
<sequence length="49" mass="5278">MWARFTSSPGIERTTAPPFGACVEVVVRDGDEQLATSTARPVNARSLND</sequence>
<accession>A0A3M3KSN9</accession>